<dbReference type="SUPFAM" id="SSF51735">
    <property type="entry name" value="NAD(P)-binding Rossmann-fold domains"/>
    <property type="match status" value="1"/>
</dbReference>
<comment type="caution">
    <text evidence="5">The sequence shown here is derived from an EMBL/GenBank/DDBJ whole genome shotgun (WGS) entry which is preliminary data.</text>
</comment>
<dbReference type="PROSITE" id="PS00671">
    <property type="entry name" value="D_2_HYDROXYACID_DH_3"/>
    <property type="match status" value="1"/>
</dbReference>
<dbReference type="RefSeq" id="WP_410035886.1">
    <property type="nucleotide sequence ID" value="NZ_JBGMEF010000031.1"/>
</dbReference>
<dbReference type="PROSITE" id="PS00065">
    <property type="entry name" value="D_2_HYDROXYACID_DH_1"/>
    <property type="match status" value="1"/>
</dbReference>
<dbReference type="Proteomes" id="UP001637994">
    <property type="component" value="Unassembled WGS sequence"/>
</dbReference>
<evidence type="ECO:0000256" key="1">
    <source>
        <dbReference type="ARBA" id="ARBA00005854"/>
    </source>
</evidence>
<evidence type="ECO:0000256" key="2">
    <source>
        <dbReference type="ARBA" id="ARBA00023002"/>
    </source>
</evidence>
<dbReference type="InterPro" id="IPR006140">
    <property type="entry name" value="D-isomer_DH_NAD-bd"/>
</dbReference>
<sequence length="175" mass="19168">MELVGKTIGIMGLGKIGLAAAKIYKAMGMEVIAYNRSENEEAKAFVKYVTKDEIFEKSDIIDLHLPLNDQTKDIINEDSISKMKDGVIIINTARGGLIDEDALMAGLDSGKIYGAALDVNKTEPINDDNPMLAYDNIIITPNMAWGPVETRQRLLEIAIDNIRAFQAGKAKNVVN</sequence>
<dbReference type="PANTHER" id="PTHR43761:SF1">
    <property type="entry name" value="D-ISOMER SPECIFIC 2-HYDROXYACID DEHYDROGENASE CATALYTIC DOMAIN-CONTAINING PROTEIN-RELATED"/>
    <property type="match status" value="1"/>
</dbReference>
<evidence type="ECO:0000313" key="6">
    <source>
        <dbReference type="Proteomes" id="UP001637994"/>
    </source>
</evidence>
<proteinExistence type="inferred from homology"/>
<dbReference type="InterPro" id="IPR036291">
    <property type="entry name" value="NAD(P)-bd_dom_sf"/>
</dbReference>
<dbReference type="EMBL" id="JBGMEF010000031">
    <property type="protein sequence ID" value="MFO3667697.1"/>
    <property type="molecule type" value="Genomic_DNA"/>
</dbReference>
<keyword evidence="3" id="KW-0520">NAD</keyword>
<dbReference type="PROSITE" id="PS00670">
    <property type="entry name" value="D_2_HYDROXYACID_DH_2"/>
    <property type="match status" value="1"/>
</dbReference>
<dbReference type="InterPro" id="IPR029753">
    <property type="entry name" value="D-isomer_DH_CS"/>
</dbReference>
<evidence type="ECO:0000313" key="5">
    <source>
        <dbReference type="EMBL" id="MFO3667697.1"/>
    </source>
</evidence>
<evidence type="ECO:0000256" key="3">
    <source>
        <dbReference type="ARBA" id="ARBA00023027"/>
    </source>
</evidence>
<dbReference type="Gene3D" id="3.40.50.720">
    <property type="entry name" value="NAD(P)-binding Rossmann-like Domain"/>
    <property type="match status" value="2"/>
</dbReference>
<keyword evidence="2" id="KW-0560">Oxidoreductase</keyword>
<protein>
    <submittedName>
        <fullName evidence="5">2-hydroxyacid dehydrogenase</fullName>
    </submittedName>
</protein>
<organism evidence="5 6">
    <name type="scientific">Anaerococcus kampingae</name>
    <dbReference type="NCBI Taxonomy" id="3115614"/>
    <lineage>
        <taxon>Bacteria</taxon>
        <taxon>Bacillati</taxon>
        <taxon>Bacillota</taxon>
        <taxon>Tissierellia</taxon>
        <taxon>Tissierellales</taxon>
        <taxon>Peptoniphilaceae</taxon>
        <taxon>Anaerococcus</taxon>
    </lineage>
</organism>
<dbReference type="InterPro" id="IPR029752">
    <property type="entry name" value="D-isomer_DH_CS1"/>
</dbReference>
<dbReference type="InterPro" id="IPR050418">
    <property type="entry name" value="D-iso_2-hydroxyacid_DH_PdxB"/>
</dbReference>
<reference evidence="5 6" key="1">
    <citation type="journal article" date="2025" name="Anaerobe">
        <title>Description of Anaerococcus kampingiae sp. nov., Anaerococcus groningensis sp. nov., Anaerococcus martiniensis sp. nov., and Anaerococcus cruorum sp. nov., isolated from human clinical specimens.</title>
        <authorList>
            <person name="Boiten K.E."/>
            <person name="Meijer J."/>
            <person name="van Wezel E.M."/>
            <person name="Veloo A.C.M."/>
        </authorList>
    </citation>
    <scope>NUCLEOTIDE SEQUENCE [LARGE SCALE GENOMIC DNA]</scope>
    <source>
        <strain evidence="5 6">ENR0874</strain>
    </source>
</reference>
<gene>
    <name evidence="5" type="ORF">ACCQ42_07935</name>
</gene>
<dbReference type="PANTHER" id="PTHR43761">
    <property type="entry name" value="D-ISOMER SPECIFIC 2-HYDROXYACID DEHYDROGENASE FAMILY PROTEIN (AFU_ORTHOLOGUE AFUA_1G13630)"/>
    <property type="match status" value="1"/>
</dbReference>
<name>A0ABW9MHA0_9FIRM</name>
<accession>A0ABW9MHA0</accession>
<keyword evidence="6" id="KW-1185">Reference proteome</keyword>
<feature type="domain" description="D-isomer specific 2-hydroxyacid dehydrogenase NAD-binding" evidence="4">
    <location>
        <begin position="2"/>
        <end position="144"/>
    </location>
</feature>
<comment type="similarity">
    <text evidence="1">Belongs to the D-isomer specific 2-hydroxyacid dehydrogenase family.</text>
</comment>
<dbReference type="Pfam" id="PF02826">
    <property type="entry name" value="2-Hacid_dh_C"/>
    <property type="match status" value="1"/>
</dbReference>
<evidence type="ECO:0000259" key="4">
    <source>
        <dbReference type="Pfam" id="PF02826"/>
    </source>
</evidence>